<dbReference type="RefSeq" id="WP_119348960.1">
    <property type="nucleotide sequence ID" value="NZ_QWET01000003.1"/>
</dbReference>
<dbReference type="EMBL" id="QWET01000003">
    <property type="protein sequence ID" value="RIH66373.1"/>
    <property type="molecule type" value="Genomic_DNA"/>
</dbReference>
<keyword evidence="2" id="KW-1185">Reference proteome</keyword>
<evidence type="ECO:0000313" key="2">
    <source>
        <dbReference type="Proteomes" id="UP000266441"/>
    </source>
</evidence>
<organism evidence="1 2">
    <name type="scientific">Mariniphaga sediminis</name>
    <dbReference type="NCBI Taxonomy" id="1628158"/>
    <lineage>
        <taxon>Bacteria</taxon>
        <taxon>Pseudomonadati</taxon>
        <taxon>Bacteroidota</taxon>
        <taxon>Bacteroidia</taxon>
        <taxon>Marinilabiliales</taxon>
        <taxon>Prolixibacteraceae</taxon>
        <taxon>Mariniphaga</taxon>
    </lineage>
</organism>
<dbReference type="AlphaFoldDB" id="A0A399D4N2"/>
<gene>
    <name evidence="1" type="ORF">D1164_05565</name>
</gene>
<protein>
    <submittedName>
        <fullName evidence="1">Uncharacterized protein</fullName>
    </submittedName>
</protein>
<sequence length="66" mass="7324">MSEKSAFSASDFLTGESEKAANDNKMNKSILKYRSESPLSRDLGVKDKLANGGIDWQPRGKFIMNI</sequence>
<reference evidence="1 2" key="1">
    <citation type="journal article" date="2015" name="Int. J. Syst. Evol. Microbiol.">
        <title>Mariniphaga sediminis sp. nov., isolated from coastal sediment.</title>
        <authorList>
            <person name="Wang F.Q."/>
            <person name="Shen Q.Y."/>
            <person name="Chen G.J."/>
            <person name="Du Z.J."/>
        </authorList>
    </citation>
    <scope>NUCLEOTIDE SEQUENCE [LARGE SCALE GENOMIC DNA]</scope>
    <source>
        <strain evidence="1 2">SY21</strain>
    </source>
</reference>
<name>A0A399D4N2_9BACT</name>
<evidence type="ECO:0000313" key="1">
    <source>
        <dbReference type="EMBL" id="RIH66373.1"/>
    </source>
</evidence>
<comment type="caution">
    <text evidence="1">The sequence shown here is derived from an EMBL/GenBank/DDBJ whole genome shotgun (WGS) entry which is preliminary data.</text>
</comment>
<accession>A0A399D4N2</accession>
<proteinExistence type="predicted"/>
<dbReference type="Proteomes" id="UP000266441">
    <property type="component" value="Unassembled WGS sequence"/>
</dbReference>